<evidence type="ECO:0000256" key="10">
    <source>
        <dbReference type="ARBA" id="ARBA00083602"/>
    </source>
</evidence>
<dbReference type="Pfam" id="PF07748">
    <property type="entry name" value="Glyco_hydro_38C"/>
    <property type="match status" value="1"/>
</dbReference>
<keyword evidence="6" id="KW-1015">Disulfide bond</keyword>
<evidence type="ECO:0000256" key="1">
    <source>
        <dbReference type="ARBA" id="ARBA00001947"/>
    </source>
</evidence>
<dbReference type="InterPro" id="IPR011330">
    <property type="entry name" value="Glyco_hydro/deAcase_b/a-brl"/>
</dbReference>
<evidence type="ECO:0000256" key="11">
    <source>
        <dbReference type="ARBA" id="ARBA00093232"/>
    </source>
</evidence>
<accession>A0A4S2MC74</accession>
<evidence type="ECO:0000256" key="2">
    <source>
        <dbReference type="ARBA" id="ARBA00009792"/>
    </source>
</evidence>
<dbReference type="SUPFAM" id="SSF88688">
    <property type="entry name" value="Families 57/38 glycoside transferase middle domain"/>
    <property type="match status" value="1"/>
</dbReference>
<dbReference type="AlphaFoldDB" id="A0A4S2MC74"/>
<dbReference type="InterPro" id="IPR027291">
    <property type="entry name" value="Glyco_hydro_38_N_sf"/>
</dbReference>
<evidence type="ECO:0000256" key="4">
    <source>
        <dbReference type="ARBA" id="ARBA00022801"/>
    </source>
</evidence>
<dbReference type="PANTHER" id="PTHR11607">
    <property type="entry name" value="ALPHA-MANNOSIDASE"/>
    <property type="match status" value="1"/>
</dbReference>
<feature type="domain" description="Glycoside hydrolase family 38 central" evidence="13">
    <location>
        <begin position="471"/>
        <end position="561"/>
    </location>
</feature>
<dbReference type="InterPro" id="IPR050843">
    <property type="entry name" value="Glycosyl_Hydrlase_38"/>
</dbReference>
<dbReference type="PANTHER" id="PTHR11607:SF3">
    <property type="entry name" value="LYSOSOMAL ALPHA-MANNOSIDASE"/>
    <property type="match status" value="1"/>
</dbReference>
<keyword evidence="7" id="KW-0326">Glycosidase</keyword>
<dbReference type="FunFam" id="3.20.110.10:FF:000003">
    <property type="entry name" value="Alpha-mannosidase"/>
    <property type="match status" value="1"/>
</dbReference>
<comment type="function">
    <text evidence="8">Catalyzes the first committed step in the biosynthesis of complex N-glycans. It controls conversion of high mannose to complex N-glycans; the final hydrolytic step in the N-glycan maturation pathway.</text>
</comment>
<comment type="cofactor">
    <cofactor evidence="1">
        <name>Zn(2+)</name>
        <dbReference type="ChEBI" id="CHEBI:29105"/>
    </cofactor>
</comment>
<dbReference type="Gene3D" id="1.20.1270.50">
    <property type="entry name" value="Glycoside hydrolase family 38, central domain"/>
    <property type="match status" value="1"/>
</dbReference>
<dbReference type="SUPFAM" id="SSF74650">
    <property type="entry name" value="Galactose mutarotase-like"/>
    <property type="match status" value="1"/>
</dbReference>
<proteinExistence type="inferred from homology"/>
<dbReference type="InterPro" id="IPR037094">
    <property type="entry name" value="Glyco_hydro_38_cen_sf"/>
</dbReference>
<dbReference type="CDD" id="cd10809">
    <property type="entry name" value="GH38N_AMII_GMII_SfManIII_like"/>
    <property type="match status" value="1"/>
</dbReference>
<evidence type="ECO:0000256" key="5">
    <source>
        <dbReference type="ARBA" id="ARBA00022833"/>
    </source>
</evidence>
<comment type="similarity">
    <text evidence="2">Belongs to the glycosyl hydrolase 38 family.</text>
</comment>
<dbReference type="Proteomes" id="UP000308267">
    <property type="component" value="Unassembled WGS sequence"/>
</dbReference>
<gene>
    <name evidence="14" type="ORF">CRM22_001130</name>
</gene>
<sequence length="1194" mass="135884">MRLRSLFKTSLIFFGLCFLVYIVLYMQAGHKEAAPTDLVNQFNIVQKKGYSGLKMEWLHYVSKRPEFTKPPAKKPVEHSSKEQKVADAPTHRQRKSLQMSQIYEELDFVNAPGGAWTQGFPISYKLDQWAEKPLEVFLVPHSHQDPGWVMTLEEYFRTKTKKCLDSTLKVLESRPDTRFSYAEISFFSMWVAGLTEDEKNRVKKLLNSGQLEIVSGGWVMTDEAAGHHYAMLDQLIEGHQWLLENFDYRPNVSWSIDPFGHSPTMAYLNRKMRFSAMVLQRVHYEVKKYLAKRQSLEFSWRQYWDNDGHTEILTHMMPFYSYDVPHTCGPEPAVCCQFDFARLQLSKCPWKIQPQVITQNNVAERAQLLADQYRKKAMLFDNDGVLLVPLGDDFRYLSEEEWGLQLDNYGRLIQHFNSNPDYRIKLRFATVSDYFNALHQRLKTRANEPHLATEMTQLTGDLFTYADRDHDYWSGYFTSRPAEKFLIRHLESELRSAELLYSYTHQFLASDQTRYALLTGFQSSLFGHLTEARRTLGLLHHHDAITGTTKPLVASDYATKLLNAIRATRLVFSVSAAHLLVLFVGHRAGDNPRLPIPGAVKDRLENLLANTNPLDGLQDVSSLEDEFFAEGLSRPKILKLDPKGSPSFVYLFNPVPYSRTLSTTLTLQGPAPKTLLITQSTLKEQLISQRGLVVQLEPSVQYDSSKPVELFTARIGPVLMSPMSLTRLSVQVDGKTIVTPLQPSSGDSSDSECLSTGNPTELVWTNESHKISYGLGVTCLTVSTLKHTNQPSSCIFHSSFETKQFIDRLSGLYLDVLVDFLQYHTGQNKPHSGAYLFVPEGAGKVMELPKTPQLRIVRGPLCEEITVFTQYVNHTVRLYKDARYPSQAIELQNTVDLRSTNNMELVMRVRTNISSAHRTFFTDSNCFQFIQRTYYDKLPLQGNLYPMTCAAFVEGFPEVRTDQKPVSNEDPHIRLNLLTAHAHGVTSTNAGELMVWLDRRTPQDDDRGLDSPLVGSWITESRFVLHIETLERQSSGPFASVPRLSLPTYRALTDLLRPVQRIFVSSSWTSLMPPQFALFGDAGIPCDYEILNLKTYHSRSQVFKTITNTKGAQIGLILHRLAPFVKSHPADQAVVGLCESGAMELNIKTIFTPLKLSQAAKLRRLTMIPEPDEVLNWHSSVTVEPMELEAFLLN</sequence>
<dbReference type="SUPFAM" id="SSF88713">
    <property type="entry name" value="Glycoside hydrolase/deacetylase"/>
    <property type="match status" value="1"/>
</dbReference>
<dbReference type="InterPro" id="IPR015341">
    <property type="entry name" value="Glyco_hydro_38_cen"/>
</dbReference>
<dbReference type="InterPro" id="IPR011682">
    <property type="entry name" value="Glyco_hydro_38_C"/>
</dbReference>
<name>A0A4S2MC74_OPIFE</name>
<dbReference type="STRING" id="147828.A0A4S2MC74"/>
<feature type="region of interest" description="Disordered" evidence="12">
    <location>
        <begin position="67"/>
        <end position="91"/>
    </location>
</feature>
<comment type="catalytic activity">
    <reaction evidence="11">
        <text>N(4)-{beta-D-GlcNAc-(1-&gt;2)-alpha-D-Man-(1-&gt;3)-[alpha-D-Man-(1-&gt;3)-[alpha-D-Man-(1-&gt;6)]-alpha-D-Man-(1-&gt;6)]-beta-D-Man-(1-&gt;4)-beta-D-GlcNAc-(1-&gt;4)-beta-D-GlcNAc}-L-asparaginyl-[protein] + 2 H2O = 2 alpha-D-mannopyranose + an N(4)-{beta-D-GlcNAc-(1-&gt;2)-alpha-D-Man-(1-&gt;3)-[alpha-D-Man-(1-&gt;6)]-beta-D-Man-(1-&gt;4)-beta-D-GlcNAc-(1-&gt;4)-beta-D-GlcNAc}-L-asparaginyl-[protein]</text>
        <dbReference type="Rhea" id="RHEA:56052"/>
        <dbReference type="Rhea" id="RHEA-COMP:14368"/>
        <dbReference type="Rhea" id="RHEA-COMP:14369"/>
        <dbReference type="ChEBI" id="CHEBI:15377"/>
        <dbReference type="ChEBI" id="CHEBI:28729"/>
        <dbReference type="ChEBI" id="CHEBI:60615"/>
        <dbReference type="ChEBI" id="CHEBI:60625"/>
        <dbReference type="EC" id="3.2.1.114"/>
    </reaction>
</comment>
<keyword evidence="3" id="KW-0479">Metal-binding</keyword>
<dbReference type="InterPro" id="IPR028995">
    <property type="entry name" value="Glyco_hydro_57/38_cen_sf"/>
</dbReference>
<keyword evidence="5" id="KW-0862">Zinc</keyword>
<evidence type="ECO:0000256" key="9">
    <source>
        <dbReference type="ARBA" id="ARBA00066412"/>
    </source>
</evidence>
<comment type="caution">
    <text evidence="14">The sequence shown here is derived from an EMBL/GenBank/DDBJ whole genome shotgun (WGS) entry which is preliminary data.</text>
</comment>
<organism evidence="14 15">
    <name type="scientific">Opisthorchis felineus</name>
    <dbReference type="NCBI Taxonomy" id="147828"/>
    <lineage>
        <taxon>Eukaryota</taxon>
        <taxon>Metazoa</taxon>
        <taxon>Spiralia</taxon>
        <taxon>Lophotrochozoa</taxon>
        <taxon>Platyhelminthes</taxon>
        <taxon>Trematoda</taxon>
        <taxon>Digenea</taxon>
        <taxon>Opisthorchiida</taxon>
        <taxon>Opisthorchiata</taxon>
        <taxon>Opisthorchiidae</taxon>
        <taxon>Opisthorchis</taxon>
    </lineage>
</organism>
<dbReference type="SMART" id="SM00872">
    <property type="entry name" value="Alpha-mann_mid"/>
    <property type="match status" value="1"/>
</dbReference>
<feature type="compositionally biased region" description="Basic and acidic residues" evidence="12">
    <location>
        <begin position="74"/>
        <end position="85"/>
    </location>
</feature>
<dbReference type="Gene3D" id="3.20.110.10">
    <property type="entry name" value="Glycoside hydrolase 38, N terminal domain"/>
    <property type="match status" value="1"/>
</dbReference>
<dbReference type="GO" id="GO:0006491">
    <property type="term" value="P:N-glycan processing"/>
    <property type="evidence" value="ECO:0007669"/>
    <property type="project" value="TreeGrafter"/>
</dbReference>
<evidence type="ECO:0000256" key="7">
    <source>
        <dbReference type="ARBA" id="ARBA00023295"/>
    </source>
</evidence>
<evidence type="ECO:0000313" key="15">
    <source>
        <dbReference type="Proteomes" id="UP000308267"/>
    </source>
</evidence>
<evidence type="ECO:0000256" key="3">
    <source>
        <dbReference type="ARBA" id="ARBA00022723"/>
    </source>
</evidence>
<dbReference type="OrthoDB" id="10261055at2759"/>
<dbReference type="Pfam" id="PF09261">
    <property type="entry name" value="Alpha-mann_mid"/>
    <property type="match status" value="1"/>
</dbReference>
<dbReference type="EMBL" id="SJOL01002129">
    <property type="protein sequence ID" value="TGZ74095.1"/>
    <property type="molecule type" value="Genomic_DNA"/>
</dbReference>
<protein>
    <recommendedName>
        <fullName evidence="9">mannosyl-oligosaccharide 1,3-1,6-alpha-mannosidase</fullName>
        <ecNumber evidence="9">3.2.1.114</ecNumber>
    </recommendedName>
    <alternativeName>
        <fullName evidence="10">Mannosyl-oligosaccharide 1,3-1,6-alpha-mannosidase</fullName>
    </alternativeName>
</protein>
<dbReference type="FunFam" id="1.20.1270.50:FF:000001">
    <property type="entry name" value="Alpha-mannosidase"/>
    <property type="match status" value="1"/>
</dbReference>
<keyword evidence="4" id="KW-0378">Hydrolase</keyword>
<dbReference type="GO" id="GO:0030246">
    <property type="term" value="F:carbohydrate binding"/>
    <property type="evidence" value="ECO:0007669"/>
    <property type="project" value="InterPro"/>
</dbReference>
<evidence type="ECO:0000256" key="6">
    <source>
        <dbReference type="ARBA" id="ARBA00023157"/>
    </source>
</evidence>
<dbReference type="GO" id="GO:0004572">
    <property type="term" value="F:mannosyl-oligosaccharide 1,3-1,6-alpha-mannosidase activity"/>
    <property type="evidence" value="ECO:0007669"/>
    <property type="project" value="UniProtKB-EC"/>
</dbReference>
<evidence type="ECO:0000313" key="14">
    <source>
        <dbReference type="EMBL" id="TGZ74095.1"/>
    </source>
</evidence>
<dbReference type="EC" id="3.2.1.114" evidence="9"/>
<dbReference type="InterPro" id="IPR000602">
    <property type="entry name" value="Glyco_hydro_38_N"/>
</dbReference>
<evidence type="ECO:0000256" key="8">
    <source>
        <dbReference type="ARBA" id="ARBA00059516"/>
    </source>
</evidence>
<dbReference type="GO" id="GO:0006013">
    <property type="term" value="P:mannose metabolic process"/>
    <property type="evidence" value="ECO:0007669"/>
    <property type="project" value="InterPro"/>
</dbReference>
<dbReference type="GO" id="GO:0000139">
    <property type="term" value="C:Golgi membrane"/>
    <property type="evidence" value="ECO:0007669"/>
    <property type="project" value="TreeGrafter"/>
</dbReference>
<dbReference type="InterPro" id="IPR011013">
    <property type="entry name" value="Gal_mutarotase_sf_dom"/>
</dbReference>
<keyword evidence="15" id="KW-1185">Reference proteome</keyword>
<dbReference type="Gene3D" id="2.70.98.30">
    <property type="entry name" value="Golgi alpha-mannosidase II, domain 4"/>
    <property type="match status" value="1"/>
</dbReference>
<dbReference type="GO" id="GO:0046872">
    <property type="term" value="F:metal ion binding"/>
    <property type="evidence" value="ECO:0007669"/>
    <property type="project" value="UniProtKB-KW"/>
</dbReference>
<dbReference type="Pfam" id="PF01074">
    <property type="entry name" value="Glyco_hydro_38N"/>
    <property type="match status" value="1"/>
</dbReference>
<reference evidence="14 15" key="1">
    <citation type="journal article" date="2019" name="BMC Genomics">
        <title>New insights from Opisthorchis felineus genome: update on genomics of the epidemiologically important liver flukes.</title>
        <authorList>
            <person name="Ershov N.I."/>
            <person name="Mordvinov V.A."/>
            <person name="Prokhortchouk E.B."/>
            <person name="Pakharukova M.Y."/>
            <person name="Gunbin K.V."/>
            <person name="Ustyantsev K."/>
            <person name="Genaev M.A."/>
            <person name="Blinov A.G."/>
            <person name="Mazur A."/>
            <person name="Boulygina E."/>
            <person name="Tsygankova S."/>
            <person name="Khrameeva E."/>
            <person name="Chekanov N."/>
            <person name="Fan G."/>
            <person name="Xiao A."/>
            <person name="Zhang H."/>
            <person name="Xu X."/>
            <person name="Yang H."/>
            <person name="Solovyev V."/>
            <person name="Lee S.M."/>
            <person name="Liu X."/>
            <person name="Afonnikov D.A."/>
            <person name="Skryabin K.G."/>
        </authorList>
    </citation>
    <scope>NUCLEOTIDE SEQUENCE [LARGE SCALE GENOMIC DNA]</scope>
    <source>
        <strain evidence="14">AK-0245</strain>
        <tissue evidence="14">Whole organism</tissue>
    </source>
</reference>
<evidence type="ECO:0000259" key="13">
    <source>
        <dbReference type="SMART" id="SM00872"/>
    </source>
</evidence>
<evidence type="ECO:0000256" key="12">
    <source>
        <dbReference type="SAM" id="MobiDB-lite"/>
    </source>
</evidence>